<comment type="caution">
    <text evidence="8">The sequence shown here is derived from an EMBL/GenBank/DDBJ whole genome shotgun (WGS) entry which is preliminary data.</text>
</comment>
<proteinExistence type="inferred from homology"/>
<dbReference type="RefSeq" id="WP_346752187.1">
    <property type="nucleotide sequence ID" value="NZ_JAUJEA010000004.1"/>
</dbReference>
<accession>A0ABT8KN77</accession>
<protein>
    <submittedName>
        <fullName evidence="8">RagB/SusD family nutrient uptake outer membrane protein</fullName>
    </submittedName>
</protein>
<evidence type="ECO:0000259" key="6">
    <source>
        <dbReference type="Pfam" id="PF07980"/>
    </source>
</evidence>
<dbReference type="EMBL" id="JAUJEA010000004">
    <property type="protein sequence ID" value="MDN5202161.1"/>
    <property type="molecule type" value="Genomic_DNA"/>
</dbReference>
<dbReference type="Pfam" id="PF14322">
    <property type="entry name" value="SusD-like_3"/>
    <property type="match status" value="1"/>
</dbReference>
<dbReference type="PROSITE" id="PS51257">
    <property type="entry name" value="PROKAR_LIPOPROTEIN"/>
    <property type="match status" value="1"/>
</dbReference>
<comment type="subcellular location">
    <subcellularLocation>
        <location evidence="1">Cell outer membrane</location>
    </subcellularLocation>
</comment>
<dbReference type="Gene3D" id="1.25.40.390">
    <property type="match status" value="1"/>
</dbReference>
<evidence type="ECO:0000259" key="7">
    <source>
        <dbReference type="Pfam" id="PF14322"/>
    </source>
</evidence>
<keyword evidence="9" id="KW-1185">Reference proteome</keyword>
<evidence type="ECO:0000256" key="1">
    <source>
        <dbReference type="ARBA" id="ARBA00004442"/>
    </source>
</evidence>
<evidence type="ECO:0000313" key="8">
    <source>
        <dbReference type="EMBL" id="MDN5202161.1"/>
    </source>
</evidence>
<keyword evidence="5" id="KW-0998">Cell outer membrane</keyword>
<feature type="domain" description="SusD-like N-terminal" evidence="7">
    <location>
        <begin position="88"/>
        <end position="220"/>
    </location>
</feature>
<comment type="similarity">
    <text evidence="2">Belongs to the SusD family.</text>
</comment>
<evidence type="ECO:0000256" key="5">
    <source>
        <dbReference type="ARBA" id="ARBA00023237"/>
    </source>
</evidence>
<dbReference type="InterPro" id="IPR012944">
    <property type="entry name" value="SusD_RagB_dom"/>
</dbReference>
<dbReference type="Pfam" id="PF07980">
    <property type="entry name" value="SusD_RagB"/>
    <property type="match status" value="1"/>
</dbReference>
<dbReference type="InterPro" id="IPR033985">
    <property type="entry name" value="SusD-like_N"/>
</dbReference>
<organism evidence="8 9">
    <name type="scientific">Splendidivirga corallicola</name>
    <dbReference type="NCBI Taxonomy" id="3051826"/>
    <lineage>
        <taxon>Bacteria</taxon>
        <taxon>Pseudomonadati</taxon>
        <taxon>Bacteroidota</taxon>
        <taxon>Cytophagia</taxon>
        <taxon>Cytophagales</taxon>
        <taxon>Splendidivirgaceae</taxon>
        <taxon>Splendidivirga</taxon>
    </lineage>
</organism>
<evidence type="ECO:0000256" key="2">
    <source>
        <dbReference type="ARBA" id="ARBA00006275"/>
    </source>
</evidence>
<dbReference type="SUPFAM" id="SSF48452">
    <property type="entry name" value="TPR-like"/>
    <property type="match status" value="1"/>
</dbReference>
<evidence type="ECO:0000313" key="9">
    <source>
        <dbReference type="Proteomes" id="UP001172082"/>
    </source>
</evidence>
<keyword evidence="3" id="KW-0732">Signal</keyword>
<dbReference type="Proteomes" id="UP001172082">
    <property type="component" value="Unassembled WGS sequence"/>
</dbReference>
<evidence type="ECO:0000256" key="4">
    <source>
        <dbReference type="ARBA" id="ARBA00023136"/>
    </source>
</evidence>
<keyword evidence="4" id="KW-0472">Membrane</keyword>
<feature type="domain" description="RagB/SusD" evidence="6">
    <location>
        <begin position="268"/>
        <end position="573"/>
    </location>
</feature>
<reference evidence="8" key="1">
    <citation type="submission" date="2023-06" db="EMBL/GenBank/DDBJ databases">
        <title>Genomic of Parafulvivirga corallium.</title>
        <authorList>
            <person name="Wang G."/>
        </authorList>
    </citation>
    <scope>NUCLEOTIDE SEQUENCE</scope>
    <source>
        <strain evidence="8">BMA10</strain>
    </source>
</reference>
<sequence>MKTTKIISLTLLIMFLSTVACKDSFLDVAPTGSLGETELSSKAGLEGSLIATYSMLLGRSGFYSDASNWFWGSVLGGDANKGTNAGDQSQVNEIQTYSTQTNNASVKQKYDALYEGVARANGTLALVAVAGEDVSEADKTRIAAEARFLRGHYYFGLKKNFNDTPYVDENWDGLEAVSNNSDLWPMIEADFQFAFDNLPETQSDAGRANKWAAGAYLGKTLLFQGDFAGAKAIFDQVIASGQTANGQAYDLVPNYANVFRSTNDNNEESVFAVQAAAGTGSINNANPAMVLNFPHGSTGPARPGGCCGFFQPSLELANSFRTDANGLPLLDNSYNDAANALVTDLGLTSGDAFTPDAGNLDPRLDHSIGRRGIPYLDWGPHPGFDWIRDQPYGGPYSPKKFIYYQAGDGTENDVSSWTPGYTAVNYNIIRFADVLLMAAEAEVELNNLGTALDYINRVRTRAMNSPVKNPDDTDAANYVMGLYTSFASQSEARDAVRFERKLELSGEGHRFYDLVRWGVAEPVLNAYLAHENGFLKSPFAGAQFTAGKNEYLPIPQDEIDLQGADVITQNPNY</sequence>
<dbReference type="InterPro" id="IPR011990">
    <property type="entry name" value="TPR-like_helical_dom_sf"/>
</dbReference>
<gene>
    <name evidence="8" type="ORF">QQ008_12325</name>
</gene>
<evidence type="ECO:0000256" key="3">
    <source>
        <dbReference type="ARBA" id="ARBA00022729"/>
    </source>
</evidence>
<name>A0ABT8KN77_9BACT</name>